<dbReference type="Proteomes" id="UP001057520">
    <property type="component" value="Chromosome"/>
</dbReference>
<protein>
    <submittedName>
        <fullName evidence="1">Uncharacterized protein</fullName>
    </submittedName>
</protein>
<name>A0ABY4ZUL7_9CAUL</name>
<evidence type="ECO:0000313" key="1">
    <source>
        <dbReference type="EMBL" id="USQ96512.1"/>
    </source>
</evidence>
<organism evidence="1 2">
    <name type="scientific">Caulobacter segnis</name>
    <dbReference type="NCBI Taxonomy" id="88688"/>
    <lineage>
        <taxon>Bacteria</taxon>
        <taxon>Pseudomonadati</taxon>
        <taxon>Pseudomonadota</taxon>
        <taxon>Alphaproteobacteria</taxon>
        <taxon>Caulobacterales</taxon>
        <taxon>Caulobacteraceae</taxon>
        <taxon>Caulobacter</taxon>
    </lineage>
</organism>
<accession>A0ABY4ZUL7</accession>
<proteinExistence type="predicted"/>
<evidence type="ECO:0000313" key="2">
    <source>
        <dbReference type="Proteomes" id="UP001057520"/>
    </source>
</evidence>
<keyword evidence="2" id="KW-1185">Reference proteome</keyword>
<reference evidence="1 2" key="1">
    <citation type="submission" date="2022-04" db="EMBL/GenBank/DDBJ databases">
        <title>Genome sequence of soybean root-associated Caulobacter segnis RL271.</title>
        <authorList>
            <person name="Longley R."/>
            <person name="Bonito G."/>
            <person name="Trigodet F."/>
            <person name="Crosson S."/>
            <person name="Fiebig A."/>
        </authorList>
    </citation>
    <scope>NUCLEOTIDE SEQUENCE [LARGE SCALE GENOMIC DNA]</scope>
    <source>
        <strain evidence="1 2">RL271</strain>
    </source>
</reference>
<gene>
    <name evidence="1" type="ORF">MZV50_02655</name>
</gene>
<sequence>MSTDLQIDRLSLQWAALETEAAREAGWTDLPPRRRPPLAHIPEMDAIELELKALAALQPRRLKALTRTKASDLHGVASKLAVAARLLSHQGGPVMALVADAVRDLSARRCPDCGARYVFGAEHP</sequence>
<dbReference type="EMBL" id="CP096040">
    <property type="protein sequence ID" value="USQ96512.1"/>
    <property type="molecule type" value="Genomic_DNA"/>
</dbReference>